<organism evidence="1 2">
    <name type="scientific">Mycobacterium phage Gaia</name>
    <dbReference type="NCBI Taxonomy" id="1486472"/>
    <lineage>
        <taxon>Viruses</taxon>
        <taxon>Duplodnaviria</taxon>
        <taxon>Heunggongvirae</taxon>
        <taxon>Uroviricota</taxon>
        <taxon>Caudoviricetes</taxon>
        <taxon>Gaiavirus</taxon>
        <taxon>Gaiavirus gaia</taxon>
    </lineage>
</organism>
<dbReference type="OrthoDB" id="25186at10239"/>
<accession>A0A068F8Y1</accession>
<name>A0A068F8Y1_9CAUD</name>
<proteinExistence type="predicted"/>
<evidence type="ECO:0000313" key="1">
    <source>
        <dbReference type="EMBL" id="AID58970.1"/>
    </source>
</evidence>
<dbReference type="EMBL" id="KJ567043">
    <property type="protein sequence ID" value="AID58970.1"/>
    <property type="molecule type" value="Genomic_DNA"/>
</dbReference>
<dbReference type="Proteomes" id="UP000027491">
    <property type="component" value="Segment"/>
</dbReference>
<protein>
    <submittedName>
        <fullName evidence="1">Uncharacterized protein</fullName>
    </submittedName>
</protein>
<dbReference type="KEGG" id="vg:23679660"/>
<sequence length="48" mass="5251">MTKEPVYGMCTACGSIEVRLNRATGYRDLSHMGESDHYPTGHGCEACD</sequence>
<keyword evidence="2" id="KW-1185">Reference proteome</keyword>
<dbReference type="GeneID" id="23679660"/>
<reference evidence="1 2" key="1">
    <citation type="submission" date="2014-03" db="EMBL/GenBank/DDBJ databases">
        <authorList>
            <person name="Yoder B.A."/>
            <person name="Colicchio M.A."/>
            <person name="Schafer C.E."/>
            <person name="Abrahim M.R."/>
            <person name="Adkins N.L."/>
            <person name="Burke K.A."/>
            <person name="Churilla B.M."/>
            <person name="Cohen K.L."/>
            <person name="Fasoranti T.O."/>
            <person name="Genkil J.S."/>
            <person name="Kramer Z.J."/>
            <person name="Prout A.K."/>
            <person name="Schwarz A.G."/>
            <person name="Tish M."/>
            <person name="Vispute N."/>
            <person name="Wilkes K.E."/>
            <person name="Williams C.R."/>
            <person name="Xiao X."/>
            <person name="Yu V.J."/>
            <person name="Lapin J.S."/>
            <person name="Ott C.T."/>
            <person name="Walburn T.D."/>
            <person name="Bradley K.W."/>
            <person name="Clarke D.Q."/>
            <person name="Lewis M.F."/>
            <person name="Barker L.P."/>
            <person name="Bailey C."/>
            <person name="Asai D.J."/>
            <person name="Bowman C.A."/>
            <person name="Russell D.A."/>
            <person name="Pope W.H."/>
            <person name="Jacobs-Sera D."/>
            <person name="Hendrix R.W."/>
            <person name="Hatfull G.F."/>
        </authorList>
    </citation>
    <scope>NUCLEOTIDE SEQUENCE [LARGE SCALE GENOMIC DNA]</scope>
</reference>
<dbReference type="RefSeq" id="YP_009124893.1">
    <property type="nucleotide sequence ID" value="NC_026590.1"/>
</dbReference>
<gene>
    <name evidence="1" type="primary">154</name>
    <name evidence="1" type="ORF">PBI_GAIA_154</name>
</gene>
<evidence type="ECO:0000313" key="2">
    <source>
        <dbReference type="Proteomes" id="UP000027491"/>
    </source>
</evidence>